<dbReference type="EMBL" id="CAEY01001130">
    <property type="status" value="NOT_ANNOTATED_CDS"/>
    <property type="molecule type" value="Genomic_DNA"/>
</dbReference>
<name>T1JZZ4_TETUR</name>
<sequence length="30" mass="3554">MKAYLELARIFIYFNFKVTVFLKVTNDVGL</sequence>
<evidence type="ECO:0000313" key="1">
    <source>
        <dbReference type="EnsemblMetazoa" id="tetur03g05840.1"/>
    </source>
</evidence>
<protein>
    <submittedName>
        <fullName evidence="1">Uncharacterized protein</fullName>
    </submittedName>
</protein>
<organism evidence="1 2">
    <name type="scientific">Tetranychus urticae</name>
    <name type="common">Two-spotted spider mite</name>
    <dbReference type="NCBI Taxonomy" id="32264"/>
    <lineage>
        <taxon>Eukaryota</taxon>
        <taxon>Metazoa</taxon>
        <taxon>Ecdysozoa</taxon>
        <taxon>Arthropoda</taxon>
        <taxon>Chelicerata</taxon>
        <taxon>Arachnida</taxon>
        <taxon>Acari</taxon>
        <taxon>Acariformes</taxon>
        <taxon>Trombidiformes</taxon>
        <taxon>Prostigmata</taxon>
        <taxon>Eleutherengona</taxon>
        <taxon>Raphignathae</taxon>
        <taxon>Tetranychoidea</taxon>
        <taxon>Tetranychidae</taxon>
        <taxon>Tetranychus</taxon>
    </lineage>
</organism>
<reference evidence="2" key="1">
    <citation type="submission" date="2011-08" db="EMBL/GenBank/DDBJ databases">
        <authorList>
            <person name="Rombauts S."/>
        </authorList>
    </citation>
    <scope>NUCLEOTIDE SEQUENCE</scope>
    <source>
        <strain evidence="2">London</strain>
    </source>
</reference>
<dbReference type="Proteomes" id="UP000015104">
    <property type="component" value="Unassembled WGS sequence"/>
</dbReference>
<accession>T1JZZ4</accession>
<dbReference type="AlphaFoldDB" id="T1JZZ4"/>
<evidence type="ECO:0000313" key="2">
    <source>
        <dbReference type="Proteomes" id="UP000015104"/>
    </source>
</evidence>
<proteinExistence type="predicted"/>
<dbReference type="HOGENOM" id="CLU_3406764_0_0_1"/>
<keyword evidence="2" id="KW-1185">Reference proteome</keyword>
<reference evidence="1" key="2">
    <citation type="submission" date="2015-06" db="UniProtKB">
        <authorList>
            <consortium name="EnsemblMetazoa"/>
        </authorList>
    </citation>
    <scope>IDENTIFICATION</scope>
</reference>
<dbReference type="EnsemblMetazoa" id="tetur03g05840.1">
    <property type="protein sequence ID" value="tetur03g05840.1"/>
    <property type="gene ID" value="tetur03g05840"/>
</dbReference>